<evidence type="ECO:0000256" key="1">
    <source>
        <dbReference type="ARBA" id="ARBA00007867"/>
    </source>
</evidence>
<comment type="caution">
    <text evidence="4">Lacks conserved residue(s) required for the propagation of feature annotation.</text>
</comment>
<feature type="binding site" evidence="4">
    <location>
        <position position="31"/>
    </location>
    <ligand>
        <name>S-methyl-5'-thioadenosine</name>
        <dbReference type="ChEBI" id="CHEBI:17509"/>
    </ligand>
</feature>
<name>A0A2T5GB02_9BACL</name>
<dbReference type="EMBL" id="PEBW01000001">
    <property type="protein sequence ID" value="PTQ53360.1"/>
    <property type="molecule type" value="Genomic_DNA"/>
</dbReference>
<dbReference type="InterPro" id="IPR030374">
    <property type="entry name" value="PABS"/>
</dbReference>
<feature type="active site" description="Proton acceptor" evidence="4 5">
    <location>
        <position position="155"/>
    </location>
</feature>
<dbReference type="GO" id="GO:0004766">
    <property type="term" value="F:spermidine synthase activity"/>
    <property type="evidence" value="ECO:0007669"/>
    <property type="project" value="UniProtKB-UniRule"/>
</dbReference>
<accession>A0A2T5GB02</accession>
<comment type="pathway">
    <text evidence="4">Amine and polyamine biosynthesis; spermidine biosynthesis; spermidine from putrescine: step 1/1.</text>
</comment>
<evidence type="ECO:0000256" key="5">
    <source>
        <dbReference type="PROSITE-ProRule" id="PRU00354"/>
    </source>
</evidence>
<dbReference type="Proteomes" id="UP000244016">
    <property type="component" value="Unassembled WGS sequence"/>
</dbReference>
<dbReference type="SUPFAM" id="SSF53335">
    <property type="entry name" value="S-adenosyl-L-methionine-dependent methyltransferases"/>
    <property type="match status" value="1"/>
</dbReference>
<evidence type="ECO:0000259" key="8">
    <source>
        <dbReference type="PROSITE" id="PS51006"/>
    </source>
</evidence>
<feature type="binding site" evidence="4">
    <location>
        <position position="106"/>
    </location>
    <ligand>
        <name>S-methyl-5'-thioadenosine</name>
        <dbReference type="ChEBI" id="CHEBI:17509"/>
    </ligand>
</feature>
<feature type="binding site" evidence="4">
    <location>
        <position position="86"/>
    </location>
    <ligand>
        <name>spermidine</name>
        <dbReference type="ChEBI" id="CHEBI:57834"/>
    </ligand>
</feature>
<evidence type="ECO:0000313" key="10">
    <source>
        <dbReference type="Proteomes" id="UP000244016"/>
    </source>
</evidence>
<feature type="binding site" evidence="4">
    <location>
        <begin position="137"/>
        <end position="138"/>
    </location>
    <ligand>
        <name>S-methyl-5'-thioadenosine</name>
        <dbReference type="ChEBI" id="CHEBI:17509"/>
    </ligand>
</feature>
<dbReference type="PANTHER" id="PTHR11558:SF11">
    <property type="entry name" value="SPERMIDINE SYNTHASE"/>
    <property type="match status" value="1"/>
</dbReference>
<protein>
    <recommendedName>
        <fullName evidence="4">Polyamine aminopropyltransferase</fullName>
    </recommendedName>
    <alternativeName>
        <fullName evidence="4">Putrescine aminopropyltransferase</fullName>
        <shortName evidence="4">PAPT</shortName>
    </alternativeName>
    <alternativeName>
        <fullName evidence="4">Spermidine synthase</fullName>
        <shortName evidence="4">SPDS</shortName>
        <shortName evidence="4">SPDSY</shortName>
        <ecNumber evidence="4">2.5.1.16</ecNumber>
    </alternativeName>
</protein>
<dbReference type="UniPathway" id="UPA00248">
    <property type="reaction ID" value="UER00314"/>
</dbReference>
<dbReference type="EC" id="2.5.1.16" evidence="4"/>
<comment type="similarity">
    <text evidence="1 4 6">Belongs to the spermidine/spermine synthase family.</text>
</comment>
<dbReference type="InterPro" id="IPR030373">
    <property type="entry name" value="PABS_CS"/>
</dbReference>
<feature type="binding site" evidence="4">
    <location>
        <position position="162"/>
    </location>
    <ligand>
        <name>S-methyl-5'-thioadenosine</name>
        <dbReference type="ChEBI" id="CHEBI:17509"/>
    </ligand>
</feature>
<evidence type="ECO:0000313" key="9">
    <source>
        <dbReference type="EMBL" id="PTQ53360.1"/>
    </source>
</evidence>
<feature type="binding site" evidence="4">
    <location>
        <begin position="155"/>
        <end position="158"/>
    </location>
    <ligand>
        <name>spermidine</name>
        <dbReference type="ChEBI" id="CHEBI:57834"/>
    </ligand>
</feature>
<feature type="domain" description="PABS" evidence="8">
    <location>
        <begin position="2"/>
        <end position="235"/>
    </location>
</feature>
<dbReference type="AlphaFoldDB" id="A0A2T5GB02"/>
<dbReference type="PROSITE" id="PS01330">
    <property type="entry name" value="PABS_1"/>
    <property type="match status" value="1"/>
</dbReference>
<evidence type="ECO:0000256" key="3">
    <source>
        <dbReference type="ARBA" id="ARBA00023115"/>
    </source>
</evidence>
<comment type="catalytic activity">
    <reaction evidence="4 7">
        <text>S-adenosyl 3-(methylsulfanyl)propylamine + putrescine = S-methyl-5'-thioadenosine + spermidine + H(+)</text>
        <dbReference type="Rhea" id="RHEA:12721"/>
        <dbReference type="ChEBI" id="CHEBI:15378"/>
        <dbReference type="ChEBI" id="CHEBI:17509"/>
        <dbReference type="ChEBI" id="CHEBI:57443"/>
        <dbReference type="ChEBI" id="CHEBI:57834"/>
        <dbReference type="ChEBI" id="CHEBI:326268"/>
        <dbReference type="EC" id="2.5.1.16"/>
    </reaction>
</comment>
<keyword evidence="4 7" id="KW-0745">Spermidine biosynthesis</keyword>
<dbReference type="InterPro" id="IPR035246">
    <property type="entry name" value="Spermidine_synt_N"/>
</dbReference>
<keyword evidence="2 4" id="KW-0808">Transferase</keyword>
<dbReference type="PROSITE" id="PS51006">
    <property type="entry name" value="PABS_2"/>
    <property type="match status" value="1"/>
</dbReference>
<organism evidence="9 10">
    <name type="scientific">Brockia lithotrophica</name>
    <dbReference type="NCBI Taxonomy" id="933949"/>
    <lineage>
        <taxon>Bacteria</taxon>
        <taxon>Bacillati</taxon>
        <taxon>Bacillota</taxon>
        <taxon>Bacilli</taxon>
        <taxon>Bacillales</taxon>
        <taxon>Bacillales Family X. Incertae Sedis</taxon>
        <taxon>Brockia</taxon>
    </lineage>
</organism>
<dbReference type="HAMAP" id="MF_00198">
    <property type="entry name" value="Spermidine_synth"/>
    <property type="match status" value="1"/>
</dbReference>
<dbReference type="InterPro" id="IPR037163">
    <property type="entry name" value="Spermidine_synt_N_sf"/>
</dbReference>
<dbReference type="Pfam" id="PF01564">
    <property type="entry name" value="Spermine_synth"/>
    <property type="match status" value="1"/>
</dbReference>
<dbReference type="PANTHER" id="PTHR11558">
    <property type="entry name" value="SPERMIDINE/SPERMINE SYNTHASE"/>
    <property type="match status" value="1"/>
</dbReference>
<evidence type="ECO:0000256" key="4">
    <source>
        <dbReference type="HAMAP-Rule" id="MF_00198"/>
    </source>
</evidence>
<dbReference type="NCBIfam" id="TIGR00417">
    <property type="entry name" value="speE"/>
    <property type="match status" value="1"/>
</dbReference>
<dbReference type="Pfam" id="PF17284">
    <property type="entry name" value="Spermine_synt_N"/>
    <property type="match status" value="1"/>
</dbReference>
<gene>
    <name evidence="4" type="primary">speE</name>
    <name evidence="9" type="ORF">BLITH_0440</name>
</gene>
<dbReference type="Gene3D" id="2.30.140.10">
    <property type="entry name" value="Spermidine synthase, tetramerisation domain"/>
    <property type="match status" value="1"/>
</dbReference>
<sequence length="280" mass="31234">MELWFTEYQAEGVALSLKVRRSLHHEVSPYQRIDVLETEAYGRVLLLDGMVMTTERDGHVYSEMLAHVPLVAHPHPERVLIVGGGDGGVACEVLRHASVRTVDLVEIDAAVLRVAEAFFPEAGKCLRDPRVHVHVADGFSFLDGRTAHYDVILVDSTEPVGPAVQLFELAFYEKLRNSLRSGGLFAAQTDNPWLKRERVVRAHHLVGRAFPHVWTYLASIPTYPSGLWSFTLGSLGPDPLAIEDARAEALPTRYYTPEVHRASFALPRELLVALREGREA</sequence>
<dbReference type="GO" id="GO:0005829">
    <property type="term" value="C:cytosol"/>
    <property type="evidence" value="ECO:0007669"/>
    <property type="project" value="TreeGrafter"/>
</dbReference>
<evidence type="ECO:0000256" key="2">
    <source>
        <dbReference type="ARBA" id="ARBA00022679"/>
    </source>
</evidence>
<evidence type="ECO:0000256" key="6">
    <source>
        <dbReference type="RuleBase" id="RU003836"/>
    </source>
</evidence>
<dbReference type="GO" id="GO:0008295">
    <property type="term" value="P:spermidine biosynthetic process"/>
    <property type="evidence" value="ECO:0007669"/>
    <property type="project" value="UniProtKB-UniRule"/>
</dbReference>
<dbReference type="InterPro" id="IPR029063">
    <property type="entry name" value="SAM-dependent_MTases_sf"/>
</dbReference>
<reference evidence="9 10" key="1">
    <citation type="submission" date="2017-08" db="EMBL/GenBank/DDBJ databases">
        <title>Burning lignite coal seam in the remote Altai Mountains harbors a hydrogen-driven thermophilic microbial community.</title>
        <authorList>
            <person name="Kadnikov V.V."/>
            <person name="Mardanov A.V."/>
            <person name="Ivasenko D."/>
            <person name="Beletsky A.V."/>
            <person name="Karnachuk O.V."/>
            <person name="Ravin N.V."/>
        </authorList>
    </citation>
    <scope>NUCLEOTIDE SEQUENCE [LARGE SCALE GENOMIC DNA]</scope>
    <source>
        <strain evidence="9">AL31</strain>
    </source>
</reference>
<comment type="function">
    <text evidence="4">Catalyzes the irreversible transfer of a propylamine group from the amino donor S-adenosylmethioninamine (decarboxy-AdoMet) to putrescine (1,4-diaminobutane) to yield spermidine.</text>
</comment>
<dbReference type="InterPro" id="IPR001045">
    <property type="entry name" value="Spermi_synthase"/>
</dbReference>
<keyword evidence="3 4" id="KW-0620">Polyamine biosynthesis</keyword>
<comment type="subunit">
    <text evidence="4">Homodimer or homotetramer.</text>
</comment>
<comment type="caution">
    <text evidence="9">The sequence shown here is derived from an EMBL/GenBank/DDBJ whole genome shotgun (WGS) entry which is preliminary data.</text>
</comment>
<dbReference type="Gene3D" id="3.40.50.150">
    <property type="entry name" value="Vaccinia Virus protein VP39"/>
    <property type="match status" value="1"/>
</dbReference>
<proteinExistence type="inferred from homology"/>
<evidence type="ECO:0000256" key="7">
    <source>
        <dbReference type="RuleBase" id="RU003837"/>
    </source>
</evidence>
<dbReference type="CDD" id="cd02440">
    <property type="entry name" value="AdoMet_MTases"/>
    <property type="match status" value="1"/>
</dbReference>
<dbReference type="NCBIfam" id="NF002010">
    <property type="entry name" value="PRK00811.1"/>
    <property type="match status" value="1"/>
</dbReference>